<dbReference type="AlphaFoldDB" id="A0A062UNC7"/>
<keyword evidence="3" id="KW-1185">Reference proteome</keyword>
<dbReference type="OrthoDB" id="7210926at2"/>
<comment type="caution">
    <text evidence="2">The sequence shown here is derived from an EMBL/GenBank/DDBJ whole genome shotgun (WGS) entry which is preliminary data.</text>
</comment>
<dbReference type="InterPro" id="IPR009875">
    <property type="entry name" value="PilZ_domain"/>
</dbReference>
<reference evidence="2 3" key="1">
    <citation type="journal article" date="2014" name="Antonie Van Leeuwenhoek">
        <title>Hyphomonas beringensis sp. nov. and Hyphomonas chukchiensis sp. nov., isolated from surface seawater of the Bering Sea and Chukchi Sea.</title>
        <authorList>
            <person name="Li C."/>
            <person name="Lai Q."/>
            <person name="Li G."/>
            <person name="Dong C."/>
            <person name="Wang J."/>
            <person name="Liao Y."/>
            <person name="Shao Z."/>
        </authorList>
    </citation>
    <scope>NUCLEOTIDE SEQUENCE [LARGE SCALE GENOMIC DNA]</scope>
    <source>
        <strain evidence="2 3">BH-BN04-4</strain>
    </source>
</reference>
<dbReference type="SUPFAM" id="SSF141371">
    <property type="entry name" value="PilZ domain-like"/>
    <property type="match status" value="1"/>
</dbReference>
<protein>
    <recommendedName>
        <fullName evidence="1">PilZ domain-containing protein</fullName>
    </recommendedName>
</protein>
<dbReference type="Pfam" id="PF07238">
    <property type="entry name" value="PilZ"/>
    <property type="match status" value="1"/>
</dbReference>
<dbReference type="STRING" id="1280947.HY30_05410"/>
<dbReference type="PATRIC" id="fig|1280947.3.peg.2266"/>
<dbReference type="GO" id="GO:0035438">
    <property type="term" value="F:cyclic-di-GMP binding"/>
    <property type="evidence" value="ECO:0007669"/>
    <property type="project" value="InterPro"/>
</dbReference>
<dbReference type="EMBL" id="AWFG01000030">
    <property type="protein sequence ID" value="KCZ57615.1"/>
    <property type="molecule type" value="Genomic_DNA"/>
</dbReference>
<accession>A0A062UNC7</accession>
<sequence length="97" mass="10898">MIQSSPPPPDTNDNKRATDRQRTLKAGRIEVNGHASTFDVTIRDMSEKGARLILKAVWIAPEQFDLLVLNPNTGKSDRHACRRAWQKGTLIGVRFTD</sequence>
<evidence type="ECO:0000259" key="1">
    <source>
        <dbReference type="Pfam" id="PF07238"/>
    </source>
</evidence>
<evidence type="ECO:0000313" key="2">
    <source>
        <dbReference type="EMBL" id="KCZ57615.1"/>
    </source>
</evidence>
<dbReference type="Proteomes" id="UP000027190">
    <property type="component" value="Unassembled WGS sequence"/>
</dbReference>
<dbReference type="eggNOG" id="ENOG5033AB2">
    <property type="taxonomic scope" value="Bacteria"/>
</dbReference>
<proteinExistence type="predicted"/>
<evidence type="ECO:0000313" key="3">
    <source>
        <dbReference type="Proteomes" id="UP000027190"/>
    </source>
</evidence>
<gene>
    <name evidence="2" type="ORF">HY30_05410</name>
</gene>
<name>A0A062UNC7_9PROT</name>
<feature type="domain" description="PilZ" evidence="1">
    <location>
        <begin position="15"/>
        <end position="97"/>
    </location>
</feature>
<dbReference type="Gene3D" id="2.40.10.220">
    <property type="entry name" value="predicted glycosyltransferase like domains"/>
    <property type="match status" value="1"/>
</dbReference>
<organism evidence="2 3">
    <name type="scientific">Hyphomonas chukchiensis</name>
    <dbReference type="NCBI Taxonomy" id="1280947"/>
    <lineage>
        <taxon>Bacteria</taxon>
        <taxon>Pseudomonadati</taxon>
        <taxon>Pseudomonadota</taxon>
        <taxon>Alphaproteobacteria</taxon>
        <taxon>Hyphomonadales</taxon>
        <taxon>Hyphomonadaceae</taxon>
        <taxon>Hyphomonas</taxon>
    </lineage>
</organism>
<dbReference type="RefSeq" id="WP_051615366.1">
    <property type="nucleotide sequence ID" value="NZ_AWFG01000030.1"/>
</dbReference>